<organism evidence="16 17">
    <name type="scientific">Georgenia soli</name>
    <dbReference type="NCBI Taxonomy" id="638953"/>
    <lineage>
        <taxon>Bacteria</taxon>
        <taxon>Bacillati</taxon>
        <taxon>Actinomycetota</taxon>
        <taxon>Actinomycetes</taxon>
        <taxon>Micrococcales</taxon>
        <taxon>Bogoriellaceae</taxon>
        <taxon>Georgenia</taxon>
    </lineage>
</organism>
<dbReference type="SUPFAM" id="SSF89028">
    <property type="entry name" value="Cobalamin adenosyltransferase-like"/>
    <property type="match status" value="1"/>
</dbReference>
<dbReference type="RefSeq" id="WP_211287189.1">
    <property type="nucleotide sequence ID" value="NZ_PDJI01000004.1"/>
</dbReference>
<dbReference type="EC" id="2.5.1.17" evidence="3 14"/>
<evidence type="ECO:0000256" key="5">
    <source>
        <dbReference type="ARBA" id="ARBA00022573"/>
    </source>
</evidence>
<evidence type="ECO:0000256" key="11">
    <source>
        <dbReference type="ARBA" id="ARBA00033354"/>
    </source>
</evidence>
<evidence type="ECO:0000313" key="17">
    <source>
        <dbReference type="Proteomes" id="UP000222106"/>
    </source>
</evidence>
<keyword evidence="6 14" id="KW-0808">Transferase</keyword>
<dbReference type="InterPro" id="IPR016030">
    <property type="entry name" value="CblAdoTrfase-like"/>
</dbReference>
<evidence type="ECO:0000256" key="2">
    <source>
        <dbReference type="ARBA" id="ARBA00007487"/>
    </source>
</evidence>
<keyword evidence="8 14" id="KW-0067">ATP-binding</keyword>
<evidence type="ECO:0000259" key="15">
    <source>
        <dbReference type="Pfam" id="PF01923"/>
    </source>
</evidence>
<evidence type="ECO:0000256" key="13">
    <source>
        <dbReference type="ARBA" id="ARBA00048692"/>
    </source>
</evidence>
<evidence type="ECO:0000256" key="9">
    <source>
        <dbReference type="ARBA" id="ARBA00031529"/>
    </source>
</evidence>
<dbReference type="AlphaFoldDB" id="A0A2A9EMW8"/>
<comment type="similarity">
    <text evidence="2 14">Belongs to the Cob(I)alamin adenosyltransferase family.</text>
</comment>
<comment type="catalytic activity">
    <reaction evidence="13 14">
        <text>2 cob(II)alamin + reduced [electron-transfer flavoprotein] + 2 ATP = 2 adenosylcob(III)alamin + 2 triphosphate + oxidized [electron-transfer flavoprotein] + 3 H(+)</text>
        <dbReference type="Rhea" id="RHEA:28671"/>
        <dbReference type="Rhea" id="RHEA-COMP:10685"/>
        <dbReference type="Rhea" id="RHEA-COMP:10686"/>
        <dbReference type="ChEBI" id="CHEBI:15378"/>
        <dbReference type="ChEBI" id="CHEBI:16304"/>
        <dbReference type="ChEBI" id="CHEBI:18036"/>
        <dbReference type="ChEBI" id="CHEBI:18408"/>
        <dbReference type="ChEBI" id="CHEBI:30616"/>
        <dbReference type="ChEBI" id="CHEBI:57692"/>
        <dbReference type="ChEBI" id="CHEBI:58307"/>
        <dbReference type="EC" id="2.5.1.17"/>
    </reaction>
</comment>
<comment type="caution">
    <text evidence="16">The sequence shown here is derived from an EMBL/GenBank/DDBJ whole genome shotgun (WGS) entry which is preliminary data.</text>
</comment>
<dbReference type="Proteomes" id="UP000222106">
    <property type="component" value="Unassembled WGS sequence"/>
</dbReference>
<dbReference type="GO" id="GO:0005524">
    <property type="term" value="F:ATP binding"/>
    <property type="evidence" value="ECO:0007669"/>
    <property type="project" value="UniProtKB-UniRule"/>
</dbReference>
<evidence type="ECO:0000256" key="7">
    <source>
        <dbReference type="ARBA" id="ARBA00022741"/>
    </source>
</evidence>
<evidence type="ECO:0000256" key="12">
    <source>
        <dbReference type="ARBA" id="ARBA00048555"/>
    </source>
</evidence>
<evidence type="ECO:0000256" key="4">
    <source>
        <dbReference type="ARBA" id="ARBA00020963"/>
    </source>
</evidence>
<sequence>MTRIYTGTGDDGTTGLFFGGRASKGDVLVDAYGDVDEAVAVLGVARAGCADAALADRILRLQRELFVVGADLATHPERRRRLVDGVSRVTTEMVAALERLIDDLVTERPLRPVFVVPGATTTSAALDHARTVVRRAERHAVGAREAGRAVAEPALIYLNRLSDLLFVLARHAAGEAEEPASHE</sequence>
<gene>
    <name evidence="16" type="ORF">ATJ97_2401</name>
</gene>
<keyword evidence="5 14" id="KW-0169">Cobalamin biosynthesis</keyword>
<evidence type="ECO:0000256" key="10">
    <source>
        <dbReference type="ARBA" id="ARBA00033334"/>
    </source>
</evidence>
<accession>A0A2A9EMW8</accession>
<dbReference type="GO" id="GO:0009236">
    <property type="term" value="P:cobalamin biosynthetic process"/>
    <property type="evidence" value="ECO:0007669"/>
    <property type="project" value="UniProtKB-UniRule"/>
</dbReference>
<evidence type="ECO:0000256" key="6">
    <source>
        <dbReference type="ARBA" id="ARBA00022679"/>
    </source>
</evidence>
<dbReference type="EMBL" id="PDJI01000004">
    <property type="protein sequence ID" value="PFG39881.1"/>
    <property type="molecule type" value="Genomic_DNA"/>
</dbReference>
<reference evidence="16 17" key="1">
    <citation type="submission" date="2017-10" db="EMBL/GenBank/DDBJ databases">
        <title>Sequencing the genomes of 1000 actinobacteria strains.</title>
        <authorList>
            <person name="Klenk H.-P."/>
        </authorList>
    </citation>
    <scope>NUCLEOTIDE SEQUENCE [LARGE SCALE GENOMIC DNA]</scope>
    <source>
        <strain evidence="16 17">DSM 21838</strain>
    </source>
</reference>
<dbReference type="InterPro" id="IPR036451">
    <property type="entry name" value="CblAdoTrfase-like_sf"/>
</dbReference>
<dbReference type="UniPathway" id="UPA00148">
    <property type="reaction ID" value="UER00233"/>
</dbReference>
<dbReference type="NCBIfam" id="TIGR00636">
    <property type="entry name" value="PduO_Nterm"/>
    <property type="match status" value="1"/>
</dbReference>
<dbReference type="PANTHER" id="PTHR12213">
    <property type="entry name" value="CORRINOID ADENOSYLTRANSFERASE"/>
    <property type="match status" value="1"/>
</dbReference>
<comment type="pathway">
    <text evidence="1 14">Cofactor biosynthesis; adenosylcobalamin biosynthesis; adenosylcobalamin from cob(II)yrinate a,c-diamide: step 2/7.</text>
</comment>
<comment type="catalytic activity">
    <reaction evidence="12 14">
        <text>2 cob(II)yrinate a,c diamide + reduced [electron-transfer flavoprotein] + 2 ATP = 2 adenosylcob(III)yrinate a,c-diamide + 2 triphosphate + oxidized [electron-transfer flavoprotein] + 3 H(+)</text>
        <dbReference type="Rhea" id="RHEA:11528"/>
        <dbReference type="Rhea" id="RHEA-COMP:10685"/>
        <dbReference type="Rhea" id="RHEA-COMP:10686"/>
        <dbReference type="ChEBI" id="CHEBI:15378"/>
        <dbReference type="ChEBI" id="CHEBI:18036"/>
        <dbReference type="ChEBI" id="CHEBI:30616"/>
        <dbReference type="ChEBI" id="CHEBI:57692"/>
        <dbReference type="ChEBI" id="CHEBI:58307"/>
        <dbReference type="ChEBI" id="CHEBI:58503"/>
        <dbReference type="ChEBI" id="CHEBI:58537"/>
        <dbReference type="EC" id="2.5.1.17"/>
    </reaction>
</comment>
<name>A0A2A9EMW8_9MICO</name>
<feature type="domain" description="Cobalamin adenosyltransferase-like" evidence="15">
    <location>
        <begin position="4"/>
        <end position="171"/>
    </location>
</feature>
<dbReference type="Pfam" id="PF01923">
    <property type="entry name" value="Cob_adeno_trans"/>
    <property type="match status" value="1"/>
</dbReference>
<keyword evidence="7 14" id="KW-0547">Nucleotide-binding</keyword>
<dbReference type="InterPro" id="IPR029499">
    <property type="entry name" value="PduO-typ"/>
</dbReference>
<protein>
    <recommendedName>
        <fullName evidence="4 14">Corrinoid adenosyltransferase</fullName>
        <ecNumber evidence="3 14">2.5.1.17</ecNumber>
    </recommendedName>
    <alternativeName>
        <fullName evidence="9 14">Cob(II)alamin adenosyltransferase</fullName>
    </alternativeName>
    <alternativeName>
        <fullName evidence="11 14">Cob(II)yrinic acid a,c-diamide adenosyltransferase</fullName>
    </alternativeName>
    <alternativeName>
        <fullName evidence="10 14">Cobinamide/cobalamin adenosyltransferase</fullName>
    </alternativeName>
</protein>
<evidence type="ECO:0000256" key="1">
    <source>
        <dbReference type="ARBA" id="ARBA00005121"/>
    </source>
</evidence>
<evidence type="ECO:0000313" key="16">
    <source>
        <dbReference type="EMBL" id="PFG39881.1"/>
    </source>
</evidence>
<keyword evidence="17" id="KW-1185">Reference proteome</keyword>
<evidence type="ECO:0000256" key="3">
    <source>
        <dbReference type="ARBA" id="ARBA00012454"/>
    </source>
</evidence>
<dbReference type="GO" id="GO:0008817">
    <property type="term" value="F:corrinoid adenosyltransferase activity"/>
    <property type="evidence" value="ECO:0007669"/>
    <property type="project" value="UniProtKB-UniRule"/>
</dbReference>
<dbReference type="Gene3D" id="1.20.1200.10">
    <property type="entry name" value="Cobalamin adenosyltransferase-like"/>
    <property type="match status" value="1"/>
</dbReference>
<evidence type="ECO:0000256" key="8">
    <source>
        <dbReference type="ARBA" id="ARBA00022840"/>
    </source>
</evidence>
<evidence type="ECO:0000256" key="14">
    <source>
        <dbReference type="RuleBase" id="RU366026"/>
    </source>
</evidence>
<proteinExistence type="inferred from homology"/>
<dbReference type="PANTHER" id="PTHR12213:SF0">
    <property type="entry name" value="CORRINOID ADENOSYLTRANSFERASE MMAB"/>
    <property type="match status" value="1"/>
</dbReference>